<evidence type="ECO:0000256" key="9">
    <source>
        <dbReference type="ARBA" id="ARBA00023180"/>
    </source>
</evidence>
<dbReference type="PROSITE" id="PS50262">
    <property type="entry name" value="G_PROTEIN_RECEP_F1_2"/>
    <property type="match status" value="1"/>
</dbReference>
<evidence type="ECO:0000256" key="11">
    <source>
        <dbReference type="SAM" id="Phobius"/>
    </source>
</evidence>
<keyword evidence="6" id="KW-0297">G-protein coupled receptor</keyword>
<feature type="transmembrane region" description="Helical" evidence="11">
    <location>
        <begin position="240"/>
        <end position="263"/>
    </location>
</feature>
<keyword evidence="14" id="KW-1185">Reference proteome</keyword>
<feature type="transmembrane region" description="Helical" evidence="11">
    <location>
        <begin position="275"/>
        <end position="293"/>
    </location>
</feature>
<evidence type="ECO:0000313" key="14">
    <source>
        <dbReference type="Proteomes" id="UP000824782"/>
    </source>
</evidence>
<reference evidence="13" key="1">
    <citation type="thesis" date="2020" institute="ProQuest LLC" country="789 East Eisenhower Parkway, Ann Arbor, MI, USA">
        <title>Comparative Genomics and Chromosome Evolution.</title>
        <authorList>
            <person name="Mudd A.B."/>
        </authorList>
    </citation>
    <scope>NUCLEOTIDE SEQUENCE</scope>
    <source>
        <strain evidence="13">237g6f4</strain>
        <tissue evidence="13">Blood</tissue>
    </source>
</reference>
<evidence type="ECO:0000256" key="6">
    <source>
        <dbReference type="ARBA" id="ARBA00023040"/>
    </source>
</evidence>
<dbReference type="FunFam" id="1.20.1070.10:FF:000003">
    <property type="entry name" value="Olfactory receptor"/>
    <property type="match status" value="1"/>
</dbReference>
<keyword evidence="4 11" id="KW-0812">Transmembrane</keyword>
<feature type="transmembrane region" description="Helical" evidence="11">
    <location>
        <begin position="200"/>
        <end position="228"/>
    </location>
</feature>
<keyword evidence="9" id="KW-0325">Glycoprotein</keyword>
<evidence type="ECO:0000256" key="10">
    <source>
        <dbReference type="ARBA" id="ARBA00023224"/>
    </source>
</evidence>
<dbReference type="GO" id="GO:0004930">
    <property type="term" value="F:G protein-coupled receptor activity"/>
    <property type="evidence" value="ECO:0007669"/>
    <property type="project" value="UniProtKB-KW"/>
</dbReference>
<evidence type="ECO:0000256" key="8">
    <source>
        <dbReference type="ARBA" id="ARBA00023170"/>
    </source>
</evidence>
<feature type="transmembrane region" description="Helical" evidence="11">
    <location>
        <begin position="144"/>
        <end position="161"/>
    </location>
</feature>
<keyword evidence="3" id="KW-1003">Cell membrane</keyword>
<dbReference type="SUPFAM" id="SSF81321">
    <property type="entry name" value="Family A G protein-coupled receptor-like"/>
    <property type="match status" value="1"/>
</dbReference>
<dbReference type="EMBL" id="WNYA01000004">
    <property type="protein sequence ID" value="KAG8575995.1"/>
    <property type="molecule type" value="Genomic_DNA"/>
</dbReference>
<keyword evidence="8" id="KW-0675">Receptor</keyword>
<dbReference type="InterPro" id="IPR000725">
    <property type="entry name" value="Olfact_rcpt"/>
</dbReference>
<keyword evidence="10" id="KW-0807">Transducer</keyword>
<evidence type="ECO:0000256" key="7">
    <source>
        <dbReference type="ARBA" id="ARBA00023136"/>
    </source>
</evidence>
<dbReference type="CDD" id="cd15230">
    <property type="entry name" value="7tmA_OR5-like"/>
    <property type="match status" value="1"/>
</dbReference>
<dbReference type="Gene3D" id="1.20.1070.10">
    <property type="entry name" value="Rhodopsin 7-helix transmembrane proteins"/>
    <property type="match status" value="1"/>
</dbReference>
<dbReference type="AlphaFoldDB" id="A0AAV7BTE6"/>
<dbReference type="PRINTS" id="PR00237">
    <property type="entry name" value="GPCRRHODOPSN"/>
</dbReference>
<proteinExistence type="inferred from homology"/>
<dbReference type="GO" id="GO:0004984">
    <property type="term" value="F:olfactory receptor activity"/>
    <property type="evidence" value="ECO:0007669"/>
    <property type="project" value="InterPro"/>
</dbReference>
<dbReference type="InterPro" id="IPR017452">
    <property type="entry name" value="GPCR_Rhodpsn_7TM"/>
</dbReference>
<sequence>MAFKGKINGSKLDEFILTGFSPEPHIQKLLYVVFLLIYLVTIFANACVIFLVNTNPHLKIPMYYFISNLAFLDISYSSCIAPKTLVDLLSHHKAISYFGCATQLFFYSGLGSTESFLFAVMAYDRYMAICNPLIYQLIMQQRTCVRLVYGAYSGGFLHSLIETCCTFRLSFCASHVLHHFVCDFPPLLKISCMDTTINEIVLFTFSSLVTMSSILVIVASYISIVLAVMKISSTDGRLKAFSTCASHITAVILFYGTVLYVYLRPKSQSSIETGSVASVFYTMVIPMLNPLIYSMRNKDIKLSLQRLLALKKR</sequence>
<keyword evidence="7 11" id="KW-0472">Membrane</keyword>
<accession>A0AAV7BTE6</accession>
<organism evidence="13 14">
    <name type="scientific">Engystomops pustulosus</name>
    <name type="common">Tungara frog</name>
    <name type="synonym">Physalaemus pustulosus</name>
    <dbReference type="NCBI Taxonomy" id="76066"/>
    <lineage>
        <taxon>Eukaryota</taxon>
        <taxon>Metazoa</taxon>
        <taxon>Chordata</taxon>
        <taxon>Craniata</taxon>
        <taxon>Vertebrata</taxon>
        <taxon>Euteleostomi</taxon>
        <taxon>Amphibia</taxon>
        <taxon>Batrachia</taxon>
        <taxon>Anura</taxon>
        <taxon>Neobatrachia</taxon>
        <taxon>Hyloidea</taxon>
        <taxon>Leptodactylidae</taxon>
        <taxon>Leiuperinae</taxon>
        <taxon>Engystomops</taxon>
    </lineage>
</organism>
<evidence type="ECO:0000259" key="12">
    <source>
        <dbReference type="PROSITE" id="PS50262"/>
    </source>
</evidence>
<evidence type="ECO:0000256" key="4">
    <source>
        <dbReference type="ARBA" id="ARBA00022692"/>
    </source>
</evidence>
<comment type="subcellular location">
    <subcellularLocation>
        <location evidence="1">Cell membrane</location>
        <topology evidence="1">Multi-pass membrane protein</topology>
    </subcellularLocation>
</comment>
<feature type="transmembrane region" description="Helical" evidence="11">
    <location>
        <begin position="29"/>
        <end position="51"/>
    </location>
</feature>
<name>A0AAV7BTE6_ENGPU</name>
<feature type="transmembrane region" description="Helical" evidence="11">
    <location>
        <begin position="104"/>
        <end position="123"/>
    </location>
</feature>
<dbReference type="Pfam" id="PF13853">
    <property type="entry name" value="7tm_4"/>
    <property type="match status" value="1"/>
</dbReference>
<dbReference type="Proteomes" id="UP000824782">
    <property type="component" value="Unassembled WGS sequence"/>
</dbReference>
<feature type="domain" description="G-protein coupled receptors family 1 profile" evidence="12">
    <location>
        <begin position="44"/>
        <end position="293"/>
    </location>
</feature>
<evidence type="ECO:0000313" key="13">
    <source>
        <dbReference type="EMBL" id="KAG8575995.1"/>
    </source>
</evidence>
<evidence type="ECO:0000256" key="2">
    <source>
        <dbReference type="ARBA" id="ARBA00010663"/>
    </source>
</evidence>
<dbReference type="InterPro" id="IPR000276">
    <property type="entry name" value="GPCR_Rhodpsn"/>
</dbReference>
<evidence type="ECO:0000256" key="5">
    <source>
        <dbReference type="ARBA" id="ARBA00022989"/>
    </source>
</evidence>
<gene>
    <name evidence="13" type="ORF">GDO81_009733</name>
</gene>
<dbReference type="GO" id="GO:0005886">
    <property type="term" value="C:plasma membrane"/>
    <property type="evidence" value="ECO:0007669"/>
    <property type="project" value="UniProtKB-SubCell"/>
</dbReference>
<comment type="similarity">
    <text evidence="2">Belongs to the G-protein coupled receptor 1 family.</text>
</comment>
<keyword evidence="5 11" id="KW-1133">Transmembrane helix</keyword>
<feature type="transmembrane region" description="Helical" evidence="11">
    <location>
        <begin position="63"/>
        <end position="84"/>
    </location>
</feature>
<dbReference type="PANTHER" id="PTHR48018">
    <property type="entry name" value="OLFACTORY RECEPTOR"/>
    <property type="match status" value="1"/>
</dbReference>
<dbReference type="PRINTS" id="PR00245">
    <property type="entry name" value="OLFACTORYR"/>
</dbReference>
<evidence type="ECO:0000256" key="1">
    <source>
        <dbReference type="ARBA" id="ARBA00004651"/>
    </source>
</evidence>
<evidence type="ECO:0000256" key="3">
    <source>
        <dbReference type="ARBA" id="ARBA00022475"/>
    </source>
</evidence>
<comment type="caution">
    <text evidence="13">The sequence shown here is derived from an EMBL/GenBank/DDBJ whole genome shotgun (WGS) entry which is preliminary data.</text>
</comment>
<protein>
    <recommendedName>
        <fullName evidence="12">G-protein coupled receptors family 1 profile domain-containing protein</fullName>
    </recommendedName>
</protein>
<dbReference type="FunFam" id="1.10.1220.70:FF:000001">
    <property type="entry name" value="Olfactory receptor"/>
    <property type="match status" value="1"/>
</dbReference>